<sequence length="47" mass="5675">MQLVAKYPLADWECAMPELLRARFRIKFRQIECISSYKEINKKKKEA</sequence>
<evidence type="ECO:0000313" key="1">
    <source>
        <dbReference type="EMBL" id="MBX25837.1"/>
    </source>
</evidence>
<dbReference type="EMBL" id="GGEC01045353">
    <property type="protein sequence ID" value="MBX25837.1"/>
    <property type="molecule type" value="Transcribed_RNA"/>
</dbReference>
<organism evidence="1">
    <name type="scientific">Rhizophora mucronata</name>
    <name type="common">Asiatic mangrove</name>
    <dbReference type="NCBI Taxonomy" id="61149"/>
    <lineage>
        <taxon>Eukaryota</taxon>
        <taxon>Viridiplantae</taxon>
        <taxon>Streptophyta</taxon>
        <taxon>Embryophyta</taxon>
        <taxon>Tracheophyta</taxon>
        <taxon>Spermatophyta</taxon>
        <taxon>Magnoliopsida</taxon>
        <taxon>eudicotyledons</taxon>
        <taxon>Gunneridae</taxon>
        <taxon>Pentapetalae</taxon>
        <taxon>rosids</taxon>
        <taxon>fabids</taxon>
        <taxon>Malpighiales</taxon>
        <taxon>Rhizophoraceae</taxon>
        <taxon>Rhizophora</taxon>
    </lineage>
</organism>
<name>A0A2P2M6L3_RHIMU</name>
<protein>
    <submittedName>
        <fullName evidence="1">Uncharacterized protein</fullName>
    </submittedName>
</protein>
<reference evidence="1" key="1">
    <citation type="submission" date="2018-02" db="EMBL/GenBank/DDBJ databases">
        <title>Rhizophora mucronata_Transcriptome.</title>
        <authorList>
            <person name="Meera S.P."/>
            <person name="Sreeshan A."/>
            <person name="Augustine A."/>
        </authorList>
    </citation>
    <scope>NUCLEOTIDE SEQUENCE</scope>
    <source>
        <tissue evidence="1">Leaf</tissue>
    </source>
</reference>
<dbReference type="AlphaFoldDB" id="A0A2P2M6L3"/>
<proteinExistence type="predicted"/>
<accession>A0A2P2M6L3</accession>